<dbReference type="GO" id="GO:0005524">
    <property type="term" value="F:ATP binding"/>
    <property type="evidence" value="ECO:0007669"/>
    <property type="project" value="UniProtKB-UniRule"/>
</dbReference>
<dbReference type="InterPro" id="IPR027417">
    <property type="entry name" value="P-loop_NTPase"/>
</dbReference>
<dbReference type="PATRIC" id="fig|451644.5.peg.4728"/>
<dbReference type="PROSITE" id="PS50901">
    <property type="entry name" value="FTSK"/>
    <property type="match status" value="1"/>
</dbReference>
<dbReference type="EMBL" id="LFOD01000025">
    <property type="protein sequence ID" value="KMV15944.1"/>
    <property type="molecule type" value="Genomic_DNA"/>
</dbReference>
<dbReference type="OrthoDB" id="9807790at2"/>
<gene>
    <name evidence="5" type="ORF">ACT17_22895</name>
</gene>
<sequence>MDRDDTQYRLAIELDTQPDPEPELYPSKSEAVAAIDTLCAERGWIASAVYDERRGSIRSGDDDYVGSWSIELDVPDFLTVLGIDDITTHDFRAAWERSAADETIRIPVGYLRDGDELLPTIDYLSIDYGTHADGRNVAVTGRTGSGKSYLLREMALALAAKYGPEQLALVFVDGYGGATFRGLDQLPHTAAWCAMGAYDPHEVYRVLSWLHSEVSRRDAHISHHQCIDHAEYRRLVARGPVTSSPLPRIVVFLDELFEPAERYPGIAAMIVSLMIRGPRYGVHVVWGSQHLTSSAAGGVIDHCEARYSLTVNSPEHSWDMLGVDDAATMIPGPLHGKALRRFGDGDVTQLVALPSQARVGGPLMSVTADAALLDRITALADTRVLPHPSQSLSRPITLADIPHYPRLDLVEGGAKFLLGLLDVPEDGTQLPWVVDLENKWNLAISGSGGILPTLMATSAVSGPDAPAFVILDFGGGTLAGVADAPNVAHYLRGTVDSDHADVRSSLHRRSQASLAAVKSLVERRENGQGSDPYNRVIVAIAGIGEFLSGATETEREDLLATCHRGPAVGVHVAAIGTTERFFELDDLIRARRVESVEARYGYGRELRVDPATGEPDVDGRRARIVHATRRVIEPDRSDRGVPVYGEVRVSVREVTDEIGRYCTERVPALTDVVVGGTL</sequence>
<dbReference type="PANTHER" id="PTHR22683">
    <property type="entry name" value="SPORULATION PROTEIN RELATED"/>
    <property type="match status" value="1"/>
</dbReference>
<comment type="caution">
    <text evidence="5">The sequence shown here is derived from an EMBL/GenBank/DDBJ whole genome shotgun (WGS) entry which is preliminary data.</text>
</comment>
<keyword evidence="2 3" id="KW-0067">ATP-binding</keyword>
<dbReference type="Pfam" id="PF01580">
    <property type="entry name" value="FtsK_SpoIIIE"/>
    <property type="match status" value="1"/>
</dbReference>
<dbReference type="GO" id="GO:0003677">
    <property type="term" value="F:DNA binding"/>
    <property type="evidence" value="ECO:0007669"/>
    <property type="project" value="InterPro"/>
</dbReference>
<dbReference type="RefSeq" id="WP_048896204.1">
    <property type="nucleotide sequence ID" value="NZ_LFOD01000025.1"/>
</dbReference>
<evidence type="ECO:0000256" key="1">
    <source>
        <dbReference type="ARBA" id="ARBA00022741"/>
    </source>
</evidence>
<keyword evidence="1 3" id="KW-0547">Nucleotide-binding</keyword>
<dbReference type="Gene3D" id="3.40.50.300">
    <property type="entry name" value="P-loop containing nucleotide triphosphate hydrolases"/>
    <property type="match status" value="2"/>
</dbReference>
<dbReference type="PANTHER" id="PTHR22683:SF1">
    <property type="entry name" value="TYPE VII SECRETION SYSTEM PROTEIN ESSC"/>
    <property type="match status" value="1"/>
</dbReference>
<dbReference type="InterPro" id="IPR050206">
    <property type="entry name" value="FtsK/SpoIIIE/SftA"/>
</dbReference>
<evidence type="ECO:0000313" key="5">
    <source>
        <dbReference type="EMBL" id="KMV15944.1"/>
    </source>
</evidence>
<reference evidence="5 6" key="1">
    <citation type="submission" date="2015-06" db="EMBL/GenBank/DDBJ databases">
        <title>Genome sequence of Mycobacterium conceptionense strain MLE.</title>
        <authorList>
            <person name="Greninger A.L."/>
            <person name="Cunningham G."/>
            <person name="Chiu C.Y."/>
            <person name="Miller S."/>
        </authorList>
    </citation>
    <scope>NUCLEOTIDE SEQUENCE [LARGE SCALE GENOMIC DNA]</scope>
    <source>
        <strain evidence="5 6">MLE</strain>
    </source>
</reference>
<dbReference type="InterPro" id="IPR002543">
    <property type="entry name" value="FtsK_dom"/>
</dbReference>
<proteinExistence type="predicted"/>
<evidence type="ECO:0000313" key="6">
    <source>
        <dbReference type="Proteomes" id="UP000037594"/>
    </source>
</evidence>
<evidence type="ECO:0000256" key="2">
    <source>
        <dbReference type="ARBA" id="ARBA00022840"/>
    </source>
</evidence>
<feature type="domain" description="FtsK" evidence="4">
    <location>
        <begin position="121"/>
        <end position="318"/>
    </location>
</feature>
<name>A0A0J8WSG2_9MYCO</name>
<dbReference type="AlphaFoldDB" id="A0A0J8WSG2"/>
<evidence type="ECO:0000256" key="3">
    <source>
        <dbReference type="PROSITE-ProRule" id="PRU00289"/>
    </source>
</evidence>
<protein>
    <recommendedName>
        <fullName evidence="4">FtsK domain-containing protein</fullName>
    </recommendedName>
</protein>
<feature type="binding site" evidence="3">
    <location>
        <begin position="141"/>
        <end position="148"/>
    </location>
    <ligand>
        <name>ATP</name>
        <dbReference type="ChEBI" id="CHEBI:30616"/>
    </ligand>
</feature>
<dbReference type="Proteomes" id="UP000037594">
    <property type="component" value="Unassembled WGS sequence"/>
</dbReference>
<evidence type="ECO:0000259" key="4">
    <source>
        <dbReference type="PROSITE" id="PS50901"/>
    </source>
</evidence>
<organism evidence="5 6">
    <name type="scientific">Mycolicibacterium conceptionense</name>
    <dbReference type="NCBI Taxonomy" id="451644"/>
    <lineage>
        <taxon>Bacteria</taxon>
        <taxon>Bacillati</taxon>
        <taxon>Actinomycetota</taxon>
        <taxon>Actinomycetes</taxon>
        <taxon>Mycobacteriales</taxon>
        <taxon>Mycobacteriaceae</taxon>
        <taxon>Mycolicibacterium</taxon>
    </lineage>
</organism>
<accession>A0A0J8WSG2</accession>
<dbReference type="SUPFAM" id="SSF52540">
    <property type="entry name" value="P-loop containing nucleoside triphosphate hydrolases"/>
    <property type="match status" value="1"/>
</dbReference>